<feature type="domain" description="Glycosyltransferase subfamily 4-like N-terminal" evidence="2">
    <location>
        <begin position="26"/>
        <end position="213"/>
    </location>
</feature>
<keyword evidence="3" id="KW-0808">Transferase</keyword>
<protein>
    <submittedName>
        <fullName evidence="3">Glycosyltransferase</fullName>
    </submittedName>
</protein>
<feature type="domain" description="Glycosyl transferase family 1" evidence="1">
    <location>
        <begin position="229"/>
        <end position="388"/>
    </location>
</feature>
<dbReference type="EMBL" id="PKQI01000001">
    <property type="protein sequence ID" value="NNV19465.1"/>
    <property type="molecule type" value="Genomic_DNA"/>
</dbReference>
<evidence type="ECO:0000259" key="1">
    <source>
        <dbReference type="Pfam" id="PF00534"/>
    </source>
</evidence>
<dbReference type="GO" id="GO:0016757">
    <property type="term" value="F:glycosyltransferase activity"/>
    <property type="evidence" value="ECO:0007669"/>
    <property type="project" value="InterPro"/>
</dbReference>
<proteinExistence type="predicted"/>
<dbReference type="PANTHER" id="PTHR12526">
    <property type="entry name" value="GLYCOSYLTRANSFERASE"/>
    <property type="match status" value="1"/>
</dbReference>
<evidence type="ECO:0000259" key="2">
    <source>
        <dbReference type="Pfam" id="PF13439"/>
    </source>
</evidence>
<dbReference type="AlphaFoldDB" id="A0A7Y3WUQ7"/>
<dbReference type="Proteomes" id="UP000526233">
    <property type="component" value="Unassembled WGS sequence"/>
</dbReference>
<dbReference type="InterPro" id="IPR001296">
    <property type="entry name" value="Glyco_trans_1"/>
</dbReference>
<comment type="caution">
    <text evidence="3">The sequence shown here is derived from an EMBL/GenBank/DDBJ whole genome shotgun (WGS) entry which is preliminary data.</text>
</comment>
<gene>
    <name evidence="3" type="ORF">EHE22_03350</name>
</gene>
<dbReference type="PANTHER" id="PTHR12526:SF630">
    <property type="entry name" value="GLYCOSYLTRANSFERASE"/>
    <property type="match status" value="1"/>
</dbReference>
<accession>A0A7Y3WUQ7</accession>
<dbReference type="Pfam" id="PF13439">
    <property type="entry name" value="Glyco_transf_4"/>
    <property type="match status" value="1"/>
</dbReference>
<evidence type="ECO:0000313" key="4">
    <source>
        <dbReference type="Proteomes" id="UP000526233"/>
    </source>
</evidence>
<evidence type="ECO:0000313" key="3">
    <source>
        <dbReference type="EMBL" id="NNV19465.1"/>
    </source>
</evidence>
<dbReference type="InterPro" id="IPR028098">
    <property type="entry name" value="Glyco_trans_4-like_N"/>
</dbReference>
<organism evidence="3 4">
    <name type="scientific">Brucella pseudogrignonensis</name>
    <dbReference type="NCBI Taxonomy" id="419475"/>
    <lineage>
        <taxon>Bacteria</taxon>
        <taxon>Pseudomonadati</taxon>
        <taxon>Pseudomonadota</taxon>
        <taxon>Alphaproteobacteria</taxon>
        <taxon>Hyphomicrobiales</taxon>
        <taxon>Brucellaceae</taxon>
        <taxon>Brucella/Ochrobactrum group</taxon>
        <taxon>Brucella</taxon>
    </lineage>
</organism>
<dbReference type="Pfam" id="PF00534">
    <property type="entry name" value="Glycos_transf_1"/>
    <property type="match status" value="1"/>
</dbReference>
<dbReference type="CDD" id="cd03811">
    <property type="entry name" value="GT4_GT28_WabH-like"/>
    <property type="match status" value="1"/>
</dbReference>
<sequence length="406" mass="45023">MESCRLAPLTDQNGKLAIFIKSLKGGGAERSTVNLANALAASGVDVDLLVVDEKGVFHDLVSDKVNLIRLRQASFVQTMRSLWRYPMDLLYLLRLIVIPSSPKPAAAVPALADYLRKTRPRALLTALDYGNIAAVVARTVSDVDTRIVIGQRNQLSEGYTGRAKWRQKHIAPTLRYFFKRADAIVSVSKGVSKDLGEALKLPDHQLHAVYNAVYNSTLEEQSLEDMQHVWFKNKETPVILAVGKLKPQKDFETLIKSFAKVRTKIKARLIILGEGPMLSDLNLLVEKLNISDHVIFEGFVQNPFKYMRNADLFVLSSKYEGLPGVLVQALACGCPVVSTDCPSGPREILENGKYGPLVPVTDANALATAIISQLQTRHDRDYLQIRGRSFSEEEAVRGYLRVLLGN</sequence>
<dbReference type="Gene3D" id="3.40.50.2000">
    <property type="entry name" value="Glycogen Phosphorylase B"/>
    <property type="match status" value="2"/>
</dbReference>
<name>A0A7Y3WUQ7_9HYPH</name>
<reference evidence="3 4" key="1">
    <citation type="submission" date="2018-11" db="EMBL/GenBank/DDBJ databases">
        <title>Genome sequencing and analysis.</title>
        <authorList>
            <person name="Huang Y.-T."/>
        </authorList>
    </citation>
    <scope>NUCLEOTIDE SEQUENCE [LARGE SCALE GENOMIC DNA]</scope>
    <source>
        <strain evidence="3 4">SHIN</strain>
    </source>
</reference>
<dbReference type="SUPFAM" id="SSF53756">
    <property type="entry name" value="UDP-Glycosyltransferase/glycogen phosphorylase"/>
    <property type="match status" value="1"/>
</dbReference>